<keyword evidence="3" id="KW-1185">Reference proteome</keyword>
<dbReference type="GeneID" id="68286542"/>
<name>A0A9P3CA00_9PEZI</name>
<dbReference type="InterPro" id="IPR011611">
    <property type="entry name" value="PfkB_dom"/>
</dbReference>
<organism evidence="2 3">
    <name type="scientific">Cercospora kikuchii</name>
    <dbReference type="NCBI Taxonomy" id="84275"/>
    <lineage>
        <taxon>Eukaryota</taxon>
        <taxon>Fungi</taxon>
        <taxon>Dikarya</taxon>
        <taxon>Ascomycota</taxon>
        <taxon>Pezizomycotina</taxon>
        <taxon>Dothideomycetes</taxon>
        <taxon>Dothideomycetidae</taxon>
        <taxon>Mycosphaerellales</taxon>
        <taxon>Mycosphaerellaceae</taxon>
        <taxon>Cercospora</taxon>
    </lineage>
</organism>
<comment type="caution">
    <text evidence="2">The sequence shown here is derived from an EMBL/GenBank/DDBJ whole genome shotgun (WGS) entry which is preliminary data.</text>
</comment>
<evidence type="ECO:0000259" key="1">
    <source>
        <dbReference type="Pfam" id="PF00294"/>
    </source>
</evidence>
<feature type="domain" description="Carbohydrate kinase PfkB" evidence="1">
    <location>
        <begin position="57"/>
        <end position="325"/>
    </location>
</feature>
<dbReference type="Gene3D" id="3.40.1190.20">
    <property type="match status" value="1"/>
</dbReference>
<dbReference type="AlphaFoldDB" id="A0A9P3CA00"/>
<dbReference type="EMBL" id="BOLY01000001">
    <property type="protein sequence ID" value="GIZ37522.1"/>
    <property type="molecule type" value="Genomic_DNA"/>
</dbReference>
<sequence length="359" mass="38811">MAIHDHAIHFVSLGMVILDDIHFSNGRAESNVLGGSCAFSTLGACMVADEDTQQVGCFVLGGDDFPGDAEAQLQSWNVSLKIDKVPKRKSMRGKLQYHDDSFHNKTFGYTTPVLQPTPGDLPQPLLHSMAFHFLSSPERLKQHIAELLDLRKAQGITARPLLIWEPLPTLCRPNELAAHVEASKLVDIFSPSHLELAALCGRLQSEVDQATSEAGREHIQSCVAAYMSDEAADAHLEQLCIVRAGEYGALIAIRSLNAAGAVQIDMTWVDAFYAAADRKRVVDPTGAGNAFLGALAMELLQNDGDAVEAAAKASVASSFVVEQVGLPMLSRDATSGTLLWNNVSLKERLDQYEKKTCSG</sequence>
<dbReference type="SUPFAM" id="SSF53613">
    <property type="entry name" value="Ribokinase-like"/>
    <property type="match status" value="1"/>
</dbReference>
<dbReference type="OrthoDB" id="497927at2759"/>
<dbReference type="Proteomes" id="UP000825890">
    <property type="component" value="Unassembled WGS sequence"/>
</dbReference>
<evidence type="ECO:0000313" key="3">
    <source>
        <dbReference type="Proteomes" id="UP000825890"/>
    </source>
</evidence>
<dbReference type="PANTHER" id="PTHR47098">
    <property type="entry name" value="PROTEIN MAK32"/>
    <property type="match status" value="1"/>
</dbReference>
<gene>
    <name evidence="2" type="ORF">CKM354_000096700</name>
</gene>
<accession>A0A9P3CA00</accession>
<reference evidence="2 3" key="1">
    <citation type="submission" date="2021-01" db="EMBL/GenBank/DDBJ databases">
        <title>Cercospora kikuchii MAFF 305040 whole genome shotgun sequence.</title>
        <authorList>
            <person name="Kashiwa T."/>
            <person name="Suzuki T."/>
        </authorList>
    </citation>
    <scope>NUCLEOTIDE SEQUENCE [LARGE SCALE GENOMIC DNA]</scope>
    <source>
        <strain evidence="2 3">MAFF 305040</strain>
    </source>
</reference>
<proteinExistence type="predicted"/>
<dbReference type="PANTHER" id="PTHR47098:SF1">
    <property type="entry name" value="PFKB FAMILY CARBOHYDRATE KINASE SUPERFAMILY (AFU_ORTHOLOGUE AFUA_4G09500)"/>
    <property type="match status" value="1"/>
</dbReference>
<evidence type="ECO:0000313" key="2">
    <source>
        <dbReference type="EMBL" id="GIZ37522.1"/>
    </source>
</evidence>
<dbReference type="InterPro" id="IPR029056">
    <property type="entry name" value="Ribokinase-like"/>
</dbReference>
<dbReference type="RefSeq" id="XP_044652009.1">
    <property type="nucleotide sequence ID" value="XM_044796074.1"/>
</dbReference>
<dbReference type="Pfam" id="PF00294">
    <property type="entry name" value="PfkB"/>
    <property type="match status" value="1"/>
</dbReference>
<protein>
    <recommendedName>
        <fullName evidence="1">Carbohydrate kinase PfkB domain-containing protein</fullName>
    </recommendedName>
</protein>